<evidence type="ECO:0000313" key="1">
    <source>
        <dbReference type="EMBL" id="CAH1402133.1"/>
    </source>
</evidence>
<gene>
    <name evidence="1" type="ORF">NEZAVI_LOCUS11020</name>
</gene>
<name>A0A9P0HGK3_NEZVI</name>
<proteinExistence type="predicted"/>
<evidence type="ECO:0000313" key="2">
    <source>
        <dbReference type="Proteomes" id="UP001152798"/>
    </source>
</evidence>
<dbReference type="AlphaFoldDB" id="A0A9P0HGK3"/>
<keyword evidence="2" id="KW-1185">Reference proteome</keyword>
<reference evidence="1" key="1">
    <citation type="submission" date="2022-01" db="EMBL/GenBank/DDBJ databases">
        <authorList>
            <person name="King R."/>
        </authorList>
    </citation>
    <scope>NUCLEOTIDE SEQUENCE</scope>
</reference>
<dbReference type="Proteomes" id="UP001152798">
    <property type="component" value="Chromosome 5"/>
</dbReference>
<dbReference type="EMBL" id="OV725081">
    <property type="protein sequence ID" value="CAH1402133.1"/>
    <property type="molecule type" value="Genomic_DNA"/>
</dbReference>
<accession>A0A9P0HGK3</accession>
<sequence>MVLSCYAETLGIDRDNIGRRNYKDEDYTPALHHTKTHKTPPLHRGSESIAAINRRVPLSPCNIVTPTMERQIRINVPAMGALRLYLTSISPFLCIDFALIPSCKYGITIYVPSDFLLHPIFDVAVWYDLTVGGTITELLISLAGLPRRLPNEPPLIPLSAPPPPIS</sequence>
<protein>
    <submittedName>
        <fullName evidence="1">Uncharacterized protein</fullName>
    </submittedName>
</protein>
<organism evidence="1 2">
    <name type="scientific">Nezara viridula</name>
    <name type="common">Southern green stink bug</name>
    <name type="synonym">Cimex viridulus</name>
    <dbReference type="NCBI Taxonomy" id="85310"/>
    <lineage>
        <taxon>Eukaryota</taxon>
        <taxon>Metazoa</taxon>
        <taxon>Ecdysozoa</taxon>
        <taxon>Arthropoda</taxon>
        <taxon>Hexapoda</taxon>
        <taxon>Insecta</taxon>
        <taxon>Pterygota</taxon>
        <taxon>Neoptera</taxon>
        <taxon>Paraneoptera</taxon>
        <taxon>Hemiptera</taxon>
        <taxon>Heteroptera</taxon>
        <taxon>Panheteroptera</taxon>
        <taxon>Pentatomomorpha</taxon>
        <taxon>Pentatomoidea</taxon>
        <taxon>Pentatomidae</taxon>
        <taxon>Pentatominae</taxon>
        <taxon>Nezara</taxon>
    </lineage>
</organism>